<dbReference type="Pfam" id="PF01381">
    <property type="entry name" value="HTH_3"/>
    <property type="match status" value="1"/>
</dbReference>
<dbReference type="GO" id="GO:0003677">
    <property type="term" value="F:DNA binding"/>
    <property type="evidence" value="ECO:0007669"/>
    <property type="project" value="InterPro"/>
</dbReference>
<dbReference type="SMART" id="SM00530">
    <property type="entry name" value="HTH_XRE"/>
    <property type="match status" value="1"/>
</dbReference>
<dbReference type="Proteomes" id="UP000036520">
    <property type="component" value="Chromosome"/>
</dbReference>
<dbReference type="InterPro" id="IPR001387">
    <property type="entry name" value="Cro/C1-type_HTH"/>
</dbReference>
<dbReference type="Gene3D" id="1.10.260.40">
    <property type="entry name" value="lambda repressor-like DNA-binding domains"/>
    <property type="match status" value="1"/>
</dbReference>
<name>A0A0H4PES5_9BACT</name>
<evidence type="ECO:0000313" key="2">
    <source>
        <dbReference type="EMBL" id="AKP51313.1"/>
    </source>
</evidence>
<protein>
    <submittedName>
        <fullName evidence="2">Helix-turn-helix domain protein</fullName>
    </submittedName>
</protein>
<dbReference type="AlphaFoldDB" id="A0A0H4PES5"/>
<gene>
    <name evidence="2" type="ORF">CA2015_1883</name>
</gene>
<feature type="domain" description="HTH cro/C1-type" evidence="1">
    <location>
        <begin position="38"/>
        <end position="83"/>
    </location>
</feature>
<dbReference type="RefSeq" id="WP_048641660.1">
    <property type="nucleotide sequence ID" value="NZ_CP012040.1"/>
</dbReference>
<evidence type="ECO:0000259" key="1">
    <source>
        <dbReference type="PROSITE" id="PS50943"/>
    </source>
</evidence>
<reference evidence="2 3" key="1">
    <citation type="submission" date="2015-07" db="EMBL/GenBank/DDBJ databases">
        <authorList>
            <person name="Kim K.M."/>
        </authorList>
    </citation>
    <scope>NUCLEOTIDE SEQUENCE [LARGE SCALE GENOMIC DNA]</scope>
    <source>
        <strain evidence="2 3">KCTC 12363</strain>
    </source>
</reference>
<proteinExistence type="predicted"/>
<dbReference type="CDD" id="cd00093">
    <property type="entry name" value="HTH_XRE"/>
    <property type="match status" value="1"/>
</dbReference>
<dbReference type="PATRIC" id="fig|320787.5.peg.2078"/>
<accession>A0A0H4PES5</accession>
<keyword evidence="3" id="KW-1185">Reference proteome</keyword>
<dbReference type="STRING" id="320787.CA2015_1883"/>
<sequence length="96" mass="11089">MNTKSWKNIKDDVYGRKGTSRRDELERDFESFKIGVLLKKAREDKNLTQEQLAELVDKKRTYISRVENNGSNLTLKTLFDIVEKGLGGKVKISIEL</sequence>
<dbReference type="InterPro" id="IPR010982">
    <property type="entry name" value="Lambda_DNA-bd_dom_sf"/>
</dbReference>
<dbReference type="EMBL" id="CP012040">
    <property type="protein sequence ID" value="AKP51313.1"/>
    <property type="molecule type" value="Genomic_DNA"/>
</dbReference>
<evidence type="ECO:0000313" key="3">
    <source>
        <dbReference type="Proteomes" id="UP000036520"/>
    </source>
</evidence>
<dbReference type="PROSITE" id="PS50943">
    <property type="entry name" value="HTH_CROC1"/>
    <property type="match status" value="1"/>
</dbReference>
<dbReference type="OrthoDB" id="337567at2"/>
<dbReference type="SUPFAM" id="SSF47413">
    <property type="entry name" value="lambda repressor-like DNA-binding domains"/>
    <property type="match status" value="1"/>
</dbReference>
<organism evidence="2 3">
    <name type="scientific">Cyclobacterium amurskyense</name>
    <dbReference type="NCBI Taxonomy" id="320787"/>
    <lineage>
        <taxon>Bacteria</taxon>
        <taxon>Pseudomonadati</taxon>
        <taxon>Bacteroidota</taxon>
        <taxon>Cytophagia</taxon>
        <taxon>Cytophagales</taxon>
        <taxon>Cyclobacteriaceae</taxon>
        <taxon>Cyclobacterium</taxon>
    </lineage>
</organism>
<dbReference type="KEGG" id="camu:CA2015_1883"/>